<organism evidence="1 2">
    <name type="scientific">Acropora cervicornis</name>
    <name type="common">Staghorn coral</name>
    <dbReference type="NCBI Taxonomy" id="6130"/>
    <lineage>
        <taxon>Eukaryota</taxon>
        <taxon>Metazoa</taxon>
        <taxon>Cnidaria</taxon>
        <taxon>Anthozoa</taxon>
        <taxon>Hexacorallia</taxon>
        <taxon>Scleractinia</taxon>
        <taxon>Astrocoeniina</taxon>
        <taxon>Acroporidae</taxon>
        <taxon>Acropora</taxon>
    </lineage>
</organism>
<evidence type="ECO:0000313" key="2">
    <source>
        <dbReference type="Proteomes" id="UP001249851"/>
    </source>
</evidence>
<comment type="caution">
    <text evidence="1">The sequence shown here is derived from an EMBL/GenBank/DDBJ whole genome shotgun (WGS) entry which is preliminary data.</text>
</comment>
<dbReference type="AlphaFoldDB" id="A0AAD9QVJ6"/>
<protein>
    <submittedName>
        <fullName evidence="1">Uncharacterized protein</fullName>
    </submittedName>
</protein>
<proteinExistence type="predicted"/>
<keyword evidence="2" id="KW-1185">Reference proteome</keyword>
<evidence type="ECO:0000313" key="1">
    <source>
        <dbReference type="EMBL" id="KAK2567895.1"/>
    </source>
</evidence>
<dbReference type="Proteomes" id="UP001249851">
    <property type="component" value="Unassembled WGS sequence"/>
</dbReference>
<sequence>MASKKHAVGVVDYVQLPSLSSFVLYDTSCKKLKRRKFYNVERVIERPKTAHVRYCAISFSQRFIDHEKPPKRWEERLQEAGYCFATGVLSALKSFSLSPIYVNMYLDVWRYQMYKKEMAPQHQGHVLFSKQDFSRFTTLPDYWWYYLDQHCQGKGVDFHIKIKLVLSWSPVHYVGREGKLVKAPWFTVKKLCLTTVKRACDFSNLDQ</sequence>
<reference evidence="1" key="1">
    <citation type="journal article" date="2023" name="G3 (Bethesda)">
        <title>Whole genome assembly and annotation of the endangered Caribbean coral Acropora cervicornis.</title>
        <authorList>
            <person name="Selwyn J.D."/>
            <person name="Vollmer S.V."/>
        </authorList>
    </citation>
    <scope>NUCLEOTIDE SEQUENCE</scope>
    <source>
        <strain evidence="1">K2</strain>
    </source>
</reference>
<gene>
    <name evidence="1" type="ORF">P5673_007785</name>
</gene>
<reference evidence="1" key="2">
    <citation type="journal article" date="2023" name="Science">
        <title>Genomic signatures of disease resistance in endangered staghorn corals.</title>
        <authorList>
            <person name="Vollmer S.V."/>
            <person name="Selwyn J.D."/>
            <person name="Despard B.A."/>
            <person name="Roesel C.L."/>
        </authorList>
    </citation>
    <scope>NUCLEOTIDE SEQUENCE</scope>
    <source>
        <strain evidence="1">K2</strain>
    </source>
</reference>
<name>A0AAD9QVJ6_ACRCE</name>
<accession>A0AAD9QVJ6</accession>
<dbReference type="EMBL" id="JARQWQ010000013">
    <property type="protein sequence ID" value="KAK2567895.1"/>
    <property type="molecule type" value="Genomic_DNA"/>
</dbReference>